<dbReference type="EMBL" id="GEDG01026570">
    <property type="protein sequence ID" value="JAP14437.1"/>
    <property type="molecule type" value="Transcribed_RNA"/>
</dbReference>
<evidence type="ECO:0000313" key="1">
    <source>
        <dbReference type="EMBL" id="JAP14437.1"/>
    </source>
</evidence>
<reference evidence="1" key="1">
    <citation type="submission" date="2015-12" db="EMBL/GenBank/DDBJ databases">
        <title>Gene expression during late stages of embryo sac development: a critical building block for successful pollen-pistil interactions.</title>
        <authorList>
            <person name="Liu Y."/>
            <person name="Joly V."/>
            <person name="Sabar M."/>
            <person name="Matton D.P."/>
        </authorList>
    </citation>
    <scope>NUCLEOTIDE SEQUENCE</scope>
</reference>
<protein>
    <submittedName>
        <fullName evidence="1">Putative ovule protein</fullName>
    </submittedName>
</protein>
<sequence length="106" mass="11878">MVSELSIFESKVSFVNSAREDSFVSKNLQELTKSTGSVKFASFKWKIMRTQQMFLSIFSSISAPTPTNEAEHHTAQGATKIIDHNHPIYLHASDVGEISQSVDQWC</sequence>
<proteinExistence type="predicted"/>
<dbReference type="AlphaFoldDB" id="A0A0V0H212"/>
<accession>A0A0V0H212</accession>
<organism evidence="1">
    <name type="scientific">Solanum chacoense</name>
    <name type="common">Chaco potato</name>
    <dbReference type="NCBI Taxonomy" id="4108"/>
    <lineage>
        <taxon>Eukaryota</taxon>
        <taxon>Viridiplantae</taxon>
        <taxon>Streptophyta</taxon>
        <taxon>Embryophyta</taxon>
        <taxon>Tracheophyta</taxon>
        <taxon>Spermatophyta</taxon>
        <taxon>Magnoliopsida</taxon>
        <taxon>eudicotyledons</taxon>
        <taxon>Gunneridae</taxon>
        <taxon>Pentapetalae</taxon>
        <taxon>asterids</taxon>
        <taxon>lamiids</taxon>
        <taxon>Solanales</taxon>
        <taxon>Solanaceae</taxon>
        <taxon>Solanoideae</taxon>
        <taxon>Solaneae</taxon>
        <taxon>Solanum</taxon>
    </lineage>
</organism>
<name>A0A0V0H212_SOLCH</name>